<dbReference type="PANTHER" id="PTHR43884">
    <property type="entry name" value="ACYL-COA DEHYDROGENASE"/>
    <property type="match status" value="1"/>
</dbReference>
<dbReference type="SUPFAM" id="SSF56645">
    <property type="entry name" value="Acyl-CoA dehydrogenase NM domain-like"/>
    <property type="match status" value="1"/>
</dbReference>
<evidence type="ECO:0000256" key="1">
    <source>
        <dbReference type="ARBA" id="ARBA00001974"/>
    </source>
</evidence>
<comment type="cofactor">
    <cofactor evidence="1 5">
        <name>FAD</name>
        <dbReference type="ChEBI" id="CHEBI:57692"/>
    </cofactor>
</comment>
<evidence type="ECO:0008006" key="11">
    <source>
        <dbReference type="Google" id="ProtNLM"/>
    </source>
</evidence>
<evidence type="ECO:0000313" key="10">
    <source>
        <dbReference type="Proteomes" id="UP000466307"/>
    </source>
</evidence>
<dbReference type="InterPro" id="IPR006091">
    <property type="entry name" value="Acyl-CoA_Oxase/DH_mid-dom"/>
</dbReference>
<evidence type="ECO:0000256" key="2">
    <source>
        <dbReference type="ARBA" id="ARBA00009347"/>
    </source>
</evidence>
<dbReference type="GO" id="GO:0003995">
    <property type="term" value="F:acyl-CoA dehydrogenase activity"/>
    <property type="evidence" value="ECO:0007669"/>
    <property type="project" value="TreeGrafter"/>
</dbReference>
<evidence type="ECO:0000256" key="3">
    <source>
        <dbReference type="ARBA" id="ARBA00022630"/>
    </source>
</evidence>
<dbReference type="AlphaFoldDB" id="A0A7K3LT98"/>
<dbReference type="InterPro" id="IPR036250">
    <property type="entry name" value="AcylCo_DH-like_C"/>
</dbReference>
<dbReference type="Gene3D" id="2.40.110.10">
    <property type="entry name" value="Butyryl-CoA Dehydrogenase, subunit A, domain 2"/>
    <property type="match status" value="1"/>
</dbReference>
<sequence>MPPLLTPEQDNIRKAVHDFADRRLADGYLARAKSSDFPWELHRGIAELGALGLLAGEKYNALGTEDYVTVGLVIEELAAADFNMANAVIPVMLMSSLLAAHAEPEVQDAWLPRLVAGETYVAFGLTEPEVGSDAARIRTTATRVDGGYRITGEKTSVTMLPNSEAILLAARTVRDGSDVGVSTFLVPLDAAGIATSEVADTGWRPLSRGVLHLEDVVVPDVNRVGPEGRAFSKVLNGFDFTRPLLALAGIGTAQRSVDETAEYVRHREAFGAPLATCEGVSFPLAEHLTKLEAARLICYSALEKRNRGLPHTAEAAMAKWFGPVTASAAIKDCLLLHGNYGYSSELPFEQRLRDAMSVEIADGTAQIQKIIIMRETYGKDFIPYSR</sequence>
<gene>
    <name evidence="9" type="ORF">GYA93_18040</name>
</gene>
<dbReference type="Proteomes" id="UP000466307">
    <property type="component" value="Unassembled WGS sequence"/>
</dbReference>
<comment type="similarity">
    <text evidence="2 5">Belongs to the acyl-CoA dehydrogenase family.</text>
</comment>
<dbReference type="EMBL" id="JAADZU010000069">
    <property type="protein sequence ID" value="NDK91462.1"/>
    <property type="molecule type" value="Genomic_DNA"/>
</dbReference>
<feature type="domain" description="Acyl-CoA dehydrogenase/oxidase C-terminal" evidence="6">
    <location>
        <begin position="233"/>
        <end position="375"/>
    </location>
</feature>
<evidence type="ECO:0000259" key="7">
    <source>
        <dbReference type="Pfam" id="PF02770"/>
    </source>
</evidence>
<feature type="domain" description="Acyl-CoA dehydrogenase/oxidase N-terminal" evidence="8">
    <location>
        <begin position="6"/>
        <end position="118"/>
    </location>
</feature>
<accession>A0A7K3LT98</accession>
<proteinExistence type="inferred from homology"/>
<dbReference type="Pfam" id="PF00441">
    <property type="entry name" value="Acyl-CoA_dh_1"/>
    <property type="match status" value="1"/>
</dbReference>
<dbReference type="Pfam" id="PF02770">
    <property type="entry name" value="Acyl-CoA_dh_M"/>
    <property type="match status" value="1"/>
</dbReference>
<evidence type="ECO:0000256" key="4">
    <source>
        <dbReference type="ARBA" id="ARBA00022827"/>
    </source>
</evidence>
<dbReference type="InterPro" id="IPR009100">
    <property type="entry name" value="AcylCoA_DH/oxidase_NM_dom_sf"/>
</dbReference>
<dbReference type="GO" id="GO:0050660">
    <property type="term" value="F:flavin adenine dinucleotide binding"/>
    <property type="evidence" value="ECO:0007669"/>
    <property type="project" value="InterPro"/>
</dbReference>
<dbReference type="Gene3D" id="1.10.540.10">
    <property type="entry name" value="Acyl-CoA dehydrogenase/oxidase, N-terminal domain"/>
    <property type="match status" value="1"/>
</dbReference>
<keyword evidence="4 5" id="KW-0274">FAD</keyword>
<keyword evidence="5" id="KW-0560">Oxidoreductase</keyword>
<evidence type="ECO:0000313" key="9">
    <source>
        <dbReference type="EMBL" id="NDK91462.1"/>
    </source>
</evidence>
<dbReference type="SUPFAM" id="SSF47203">
    <property type="entry name" value="Acyl-CoA dehydrogenase C-terminal domain-like"/>
    <property type="match status" value="1"/>
</dbReference>
<dbReference type="CDD" id="cd00567">
    <property type="entry name" value="ACAD"/>
    <property type="match status" value="1"/>
</dbReference>
<comment type="caution">
    <text evidence="9">The sequence shown here is derived from an EMBL/GenBank/DDBJ whole genome shotgun (WGS) entry which is preliminary data.</text>
</comment>
<name>A0A7K3LT98_9ACTN</name>
<evidence type="ECO:0000259" key="8">
    <source>
        <dbReference type="Pfam" id="PF02771"/>
    </source>
</evidence>
<dbReference type="InterPro" id="IPR037069">
    <property type="entry name" value="AcylCoA_DH/ox_N_sf"/>
</dbReference>
<reference evidence="9 10" key="1">
    <citation type="submission" date="2020-01" db="EMBL/GenBank/DDBJ databases">
        <title>Investigation of new actinobacteria for the biodesulphurisation of diesel fuel.</title>
        <authorList>
            <person name="Athi Narayanan S.M."/>
        </authorList>
    </citation>
    <scope>NUCLEOTIDE SEQUENCE [LARGE SCALE GENOMIC DNA]</scope>
    <source>
        <strain evidence="9 10">213E</strain>
    </source>
</reference>
<dbReference type="InterPro" id="IPR013786">
    <property type="entry name" value="AcylCoA_DH/ox_N"/>
</dbReference>
<keyword evidence="10" id="KW-1185">Reference proteome</keyword>
<evidence type="ECO:0000256" key="5">
    <source>
        <dbReference type="RuleBase" id="RU362125"/>
    </source>
</evidence>
<dbReference type="InterPro" id="IPR009075">
    <property type="entry name" value="AcylCo_DH/oxidase_C"/>
</dbReference>
<evidence type="ECO:0000259" key="6">
    <source>
        <dbReference type="Pfam" id="PF00441"/>
    </source>
</evidence>
<keyword evidence="3 5" id="KW-0285">Flavoprotein</keyword>
<dbReference type="RefSeq" id="WP_083534193.1">
    <property type="nucleotide sequence ID" value="NZ_JAADZU010000069.1"/>
</dbReference>
<organism evidence="9 10">
    <name type="scientific">Gordonia desulfuricans</name>
    <dbReference type="NCBI Taxonomy" id="89051"/>
    <lineage>
        <taxon>Bacteria</taxon>
        <taxon>Bacillati</taxon>
        <taxon>Actinomycetota</taxon>
        <taxon>Actinomycetes</taxon>
        <taxon>Mycobacteriales</taxon>
        <taxon>Gordoniaceae</taxon>
        <taxon>Gordonia</taxon>
    </lineage>
</organism>
<dbReference type="InterPro" id="IPR046373">
    <property type="entry name" value="Acyl-CoA_Oxase/DH_mid-dom_sf"/>
</dbReference>
<feature type="domain" description="Acyl-CoA oxidase/dehydrogenase middle" evidence="7">
    <location>
        <begin position="122"/>
        <end position="216"/>
    </location>
</feature>
<dbReference type="Gene3D" id="1.20.140.10">
    <property type="entry name" value="Butyryl-CoA Dehydrogenase, subunit A, domain 3"/>
    <property type="match status" value="1"/>
</dbReference>
<dbReference type="PANTHER" id="PTHR43884:SF37">
    <property type="entry name" value="ACYL-COA DEHYDROGENASE"/>
    <property type="match status" value="1"/>
</dbReference>
<dbReference type="Pfam" id="PF02771">
    <property type="entry name" value="Acyl-CoA_dh_N"/>
    <property type="match status" value="1"/>
</dbReference>
<protein>
    <recommendedName>
        <fullName evidence="11">Cyclohexanecarboxyl-CoA dehydrogenase</fullName>
    </recommendedName>
</protein>